<comment type="caution">
    <text evidence="2">The sequence shown here is derived from an EMBL/GenBank/DDBJ whole genome shotgun (WGS) entry which is preliminary data.</text>
</comment>
<evidence type="ECO:0008006" key="4">
    <source>
        <dbReference type="Google" id="ProtNLM"/>
    </source>
</evidence>
<evidence type="ECO:0000313" key="2">
    <source>
        <dbReference type="EMBL" id="NMF88125.1"/>
    </source>
</evidence>
<reference evidence="2 3" key="1">
    <citation type="submission" date="2019-12" db="EMBL/GenBank/DDBJ databases">
        <title>Comparative genomics gives insights into the taxonomy of the Azoarcus-Aromatoleum group and reveals separate origins of nif in the plant-associated Azoarcus and non-plant-associated Aromatoleum sub-groups.</title>
        <authorList>
            <person name="Lafos M."/>
            <person name="Maluk M."/>
            <person name="Batista M."/>
            <person name="Junghare M."/>
            <person name="Carmona M."/>
            <person name="Faoro H."/>
            <person name="Cruz L.M."/>
            <person name="Battistoni F."/>
            <person name="De Souza E."/>
            <person name="Pedrosa F."/>
            <person name="Chen W.-M."/>
            <person name="Poole P.S."/>
            <person name="Dixon R.A."/>
            <person name="James E.K."/>
        </authorList>
    </citation>
    <scope>NUCLEOTIDE SEQUENCE [LARGE SCALE GENOMIC DNA]</scope>
    <source>
        <strain evidence="2 3">ToN1</strain>
    </source>
</reference>
<proteinExistence type="predicted"/>
<accession>A0ABX1MP61</accession>
<dbReference type="EMBL" id="WTVR01000009">
    <property type="protein sequence ID" value="NMF88125.1"/>
    <property type="molecule type" value="Genomic_DNA"/>
</dbReference>
<evidence type="ECO:0000256" key="1">
    <source>
        <dbReference type="SAM" id="MobiDB-lite"/>
    </source>
</evidence>
<evidence type="ECO:0000313" key="3">
    <source>
        <dbReference type="Proteomes" id="UP000652074"/>
    </source>
</evidence>
<protein>
    <recommendedName>
        <fullName evidence="4">Transposase IS4-like domain-containing protein</fullName>
    </recommendedName>
</protein>
<organism evidence="2 3">
    <name type="scientific">Aromatoleum petrolei</name>
    <dbReference type="NCBI Taxonomy" id="76116"/>
    <lineage>
        <taxon>Bacteria</taxon>
        <taxon>Pseudomonadati</taxon>
        <taxon>Pseudomonadota</taxon>
        <taxon>Betaproteobacteria</taxon>
        <taxon>Rhodocyclales</taxon>
        <taxon>Rhodocyclaceae</taxon>
        <taxon>Aromatoleum</taxon>
    </lineage>
</organism>
<keyword evidence="3" id="KW-1185">Reference proteome</keyword>
<dbReference type="Proteomes" id="UP000652074">
    <property type="component" value="Unassembled WGS sequence"/>
</dbReference>
<feature type="region of interest" description="Disordered" evidence="1">
    <location>
        <begin position="106"/>
        <end position="129"/>
    </location>
</feature>
<name>A0ABX1MP61_9RHOO</name>
<dbReference type="RefSeq" id="WP_169205555.1">
    <property type="nucleotide sequence ID" value="NZ_CP059560.1"/>
</dbReference>
<sequence length="129" mass="14502">MLSGTHEAAHHPSHAHLTLFDPKRRVRYLKEAVPFGLFLPDRELVERFTLDGPVCDERQKLVEHLDAMASDDLVLLDRGYPSAWLVPMIIDRDILFCMRCDVEEASAATTRRPHLRAKPISSPASASSA</sequence>
<gene>
    <name evidence="2" type="ORF">GPA26_06480</name>
</gene>